<dbReference type="GO" id="GO:0003677">
    <property type="term" value="F:DNA binding"/>
    <property type="evidence" value="ECO:0007669"/>
    <property type="project" value="UniProtKB-KW"/>
</dbReference>
<sequence>MAEPQMDDQTDPSHPICYPEPDSLNIKTEENFNLEPDTNYEAPRLEEVDSEEESPDTGNLKEAMAKDQEVEEAMVTVKEEFPTEDHALPPVPVLTKRRRTVLSLAEKADLLRRLREGASQKQLALEFGIGTSTVSDLKKHEAEILGYVAANGDEVAMGRRKMEPVGARADVEEAVLSWLMQEAGNGREVTGQQVQARARQEHQRLRGIDGQFQASPGWLERFRRRYNLRSGRPRRGRRRGRQLARQQQESPPPSFKCEEDEEDCESGIMCPEAVQPLVSVEEGHVSVQLPPVQDVPTAAEAATLLSRALVWAAAQQDTTPQQLFVIKQLQTRAALRGIMKGGLS</sequence>
<dbReference type="GO" id="GO:0005634">
    <property type="term" value="C:nucleus"/>
    <property type="evidence" value="ECO:0007669"/>
    <property type="project" value="UniProtKB-SubCell"/>
</dbReference>
<feature type="region of interest" description="Disordered" evidence="4">
    <location>
        <begin position="1"/>
        <end position="60"/>
    </location>
</feature>
<dbReference type="Gene3D" id="1.10.10.60">
    <property type="entry name" value="Homeodomain-like"/>
    <property type="match status" value="2"/>
</dbReference>
<dbReference type="Pfam" id="PF04218">
    <property type="entry name" value="CENP-B_N"/>
    <property type="match status" value="1"/>
</dbReference>
<dbReference type="PANTHER" id="PTHR19303">
    <property type="entry name" value="TRANSPOSON"/>
    <property type="match status" value="1"/>
</dbReference>
<dbReference type="Proteomes" id="UP001292094">
    <property type="component" value="Unassembled WGS sequence"/>
</dbReference>
<feature type="domain" description="HTH CENPB-type" evidence="5">
    <location>
        <begin position="159"/>
        <end position="232"/>
    </location>
</feature>
<proteinExistence type="predicted"/>
<dbReference type="AlphaFoldDB" id="A0AAE1Q7Z6"/>
<keyword evidence="2" id="KW-0238">DNA-binding</keyword>
<accession>A0AAE1Q7Z6</accession>
<keyword evidence="7" id="KW-1185">Reference proteome</keyword>
<dbReference type="EMBL" id="JAWZYT010000603">
    <property type="protein sequence ID" value="KAK4321265.1"/>
    <property type="molecule type" value="Genomic_DNA"/>
</dbReference>
<organism evidence="6 7">
    <name type="scientific">Petrolisthes manimaculis</name>
    <dbReference type="NCBI Taxonomy" id="1843537"/>
    <lineage>
        <taxon>Eukaryota</taxon>
        <taxon>Metazoa</taxon>
        <taxon>Ecdysozoa</taxon>
        <taxon>Arthropoda</taxon>
        <taxon>Crustacea</taxon>
        <taxon>Multicrustacea</taxon>
        <taxon>Malacostraca</taxon>
        <taxon>Eumalacostraca</taxon>
        <taxon>Eucarida</taxon>
        <taxon>Decapoda</taxon>
        <taxon>Pleocyemata</taxon>
        <taxon>Anomura</taxon>
        <taxon>Galatheoidea</taxon>
        <taxon>Porcellanidae</taxon>
        <taxon>Petrolisthes</taxon>
    </lineage>
</organism>
<dbReference type="InterPro" id="IPR050863">
    <property type="entry name" value="CenT-Element_Derived"/>
</dbReference>
<name>A0AAE1Q7Z6_9EUCA</name>
<feature type="compositionally biased region" description="Acidic residues" evidence="4">
    <location>
        <begin position="1"/>
        <end position="10"/>
    </location>
</feature>
<evidence type="ECO:0000256" key="4">
    <source>
        <dbReference type="SAM" id="MobiDB-lite"/>
    </source>
</evidence>
<evidence type="ECO:0000256" key="2">
    <source>
        <dbReference type="ARBA" id="ARBA00023125"/>
    </source>
</evidence>
<evidence type="ECO:0000313" key="6">
    <source>
        <dbReference type="EMBL" id="KAK4321265.1"/>
    </source>
</evidence>
<evidence type="ECO:0000256" key="3">
    <source>
        <dbReference type="ARBA" id="ARBA00023242"/>
    </source>
</evidence>
<dbReference type="SMART" id="SM00674">
    <property type="entry name" value="CENPB"/>
    <property type="match status" value="1"/>
</dbReference>
<evidence type="ECO:0000313" key="7">
    <source>
        <dbReference type="Proteomes" id="UP001292094"/>
    </source>
</evidence>
<dbReference type="Pfam" id="PF03221">
    <property type="entry name" value="HTH_Tnp_Tc5"/>
    <property type="match status" value="1"/>
</dbReference>
<feature type="compositionally biased region" description="Basic residues" evidence="4">
    <location>
        <begin position="229"/>
        <end position="242"/>
    </location>
</feature>
<dbReference type="SUPFAM" id="SSF46689">
    <property type="entry name" value="Homeodomain-like"/>
    <property type="match status" value="2"/>
</dbReference>
<gene>
    <name evidence="6" type="ORF">Pmani_007903</name>
</gene>
<dbReference type="InterPro" id="IPR009057">
    <property type="entry name" value="Homeodomain-like_sf"/>
</dbReference>
<reference evidence="6" key="1">
    <citation type="submission" date="2023-11" db="EMBL/GenBank/DDBJ databases">
        <title>Genome assemblies of two species of porcelain crab, Petrolisthes cinctipes and Petrolisthes manimaculis (Anomura: Porcellanidae).</title>
        <authorList>
            <person name="Angst P."/>
        </authorList>
    </citation>
    <scope>NUCLEOTIDE SEQUENCE</scope>
    <source>
        <strain evidence="6">PB745_02</strain>
        <tissue evidence="6">Gill</tissue>
    </source>
</reference>
<dbReference type="PANTHER" id="PTHR19303:SF16">
    <property type="entry name" value="JERKY PROTEIN HOMOLOG-LIKE"/>
    <property type="match status" value="1"/>
</dbReference>
<dbReference type="InterPro" id="IPR007889">
    <property type="entry name" value="HTH_Psq"/>
</dbReference>
<protein>
    <recommendedName>
        <fullName evidence="5">HTH CENPB-type domain-containing protein</fullName>
    </recommendedName>
</protein>
<dbReference type="PROSITE" id="PS51253">
    <property type="entry name" value="HTH_CENPB"/>
    <property type="match status" value="1"/>
</dbReference>
<keyword evidence="3" id="KW-0539">Nucleus</keyword>
<feature type="region of interest" description="Disordered" evidence="4">
    <location>
        <begin position="229"/>
        <end position="259"/>
    </location>
</feature>
<comment type="caution">
    <text evidence="6">The sequence shown here is derived from an EMBL/GenBank/DDBJ whole genome shotgun (WGS) entry which is preliminary data.</text>
</comment>
<comment type="subcellular location">
    <subcellularLocation>
        <location evidence="1">Nucleus</location>
    </subcellularLocation>
</comment>
<evidence type="ECO:0000256" key="1">
    <source>
        <dbReference type="ARBA" id="ARBA00004123"/>
    </source>
</evidence>
<dbReference type="InterPro" id="IPR006600">
    <property type="entry name" value="HTH_CenpB_DNA-bd_dom"/>
</dbReference>
<evidence type="ECO:0000259" key="5">
    <source>
        <dbReference type="PROSITE" id="PS51253"/>
    </source>
</evidence>